<feature type="compositionally biased region" description="Basic and acidic residues" evidence="1">
    <location>
        <begin position="383"/>
        <end position="393"/>
    </location>
</feature>
<sequence length="1089" mass="123940">MKGKISLNNFIQENMKRNIIYSLTGILIFVLTACTDEWLNNEGERMPEGEVSVSATVEFLPLRPALDVNTRTAGDVIKDINDLCVLLYDEEGNLVKSYYLLPKGTASTETTDKFDVDDIDRTDADAEGDKTAETKTKRATFKLAQVPYGYYYMYAVANMGNLAESEKDNIQTVDKLKSINLTWEAENWFSTEETTDGKVTKATKNHQMFGYFTIKENTPAGANRNTEASRIAINKKDMELHAWIRRAASKVTIAYDASGLKEGVFIYLKSVQIKDIPVNCYLGKTNTPSENEQSSLIKDGEIIKYYTGTTPPAFDESYPVRLATGRAYYPCEENGTFKYGHEEAADALFFFENMQGDQPYDKRQDADKDGELDHPGLPPHLQQPDKDYSKYRPKDNVPYGTYIEVDAYYRSINEEKVGSGDIKYRFMLGKNITTNYDAERNHHYKLTLKFKNFANDADWHIEYAEPEPGIEVPNPYYISYLYNRTMDLPIKINPGYAKVESVKAEIINNGWAPIGADANNFDYYHFDLEGKNVWNGFLSLRRTTATILTTTEKDASEGSGIVYAESNQEYYNRTQRGNREYAVDPGIHEDTEYGNYSVRKEEGTNILHMSIPLYTRAKQMIAKTSYTGNNPYVAYRRQAKIKITATLSQGEPLTEIVDIFQVRRVVNPKGIYRRHNNDKPFHVVLKRLARENATNFEEFTSEGAWEAVVAATTHEGFVKLEKSSSNKYTSIDEHGTLKGLSGSVIDFKITFNGTCTENESRHAVIRVSYHNNTCNHLIFVRQGYAPVALLDEGRAWHTFNMKTATEETDSPVEEGSLFKWGNLNEPIDASSNKHEKEYWIEVQPKDFKDDKAKPLKIAGKETTKLWDEITSQPFNTPFEKPRINGKEVEIANYDDYNVLYKSKDIEMGYGVLYGDDAEETLSDINEIYGYRYGSSGTYGMRGCFIYNKTNGRNLFFPIGASGYGHRKQGYGDMKNWQGVVTGQGYIHGETKNTVVLRYSAGRSDKFNMTAGDEKPLFYDLYMRPGAIYWLQRVYPPGRDGESDIMAWDINYFSFDFNLISKSNVYATLTGENKIETPKSDACFIRCVEP</sequence>
<reference evidence="3 4" key="1">
    <citation type="submission" date="2015-09" db="EMBL/GenBank/DDBJ databases">
        <authorList>
            <consortium name="Pathogen Informatics"/>
        </authorList>
    </citation>
    <scope>NUCLEOTIDE SEQUENCE [LARGE SCALE GENOMIC DNA]</scope>
    <source>
        <strain evidence="3 4">2789STDY5834899</strain>
    </source>
</reference>
<accession>A0A174RFL1</accession>
<organism evidence="3 4">
    <name type="scientific">Bacteroides thetaiotaomicron</name>
    <dbReference type="NCBI Taxonomy" id="818"/>
    <lineage>
        <taxon>Bacteria</taxon>
        <taxon>Pseudomonadati</taxon>
        <taxon>Bacteroidota</taxon>
        <taxon>Bacteroidia</taxon>
        <taxon>Bacteroidales</taxon>
        <taxon>Bacteroidaceae</taxon>
        <taxon>Bacteroides</taxon>
    </lineage>
</organism>
<dbReference type="PROSITE" id="PS51257">
    <property type="entry name" value="PROKAR_LIPOPROTEIN"/>
    <property type="match status" value="1"/>
</dbReference>
<keyword evidence="2" id="KW-0472">Membrane</keyword>
<dbReference type="Proteomes" id="UP000095576">
    <property type="component" value="Unassembled WGS sequence"/>
</dbReference>
<dbReference type="Gene3D" id="2.60.40.2580">
    <property type="match status" value="1"/>
</dbReference>
<dbReference type="EMBL" id="CZAP01000014">
    <property type="protein sequence ID" value="CUP84194.1"/>
    <property type="molecule type" value="Genomic_DNA"/>
</dbReference>
<keyword evidence="2" id="KW-1133">Transmembrane helix</keyword>
<feature type="compositionally biased region" description="Basic and acidic residues" evidence="1">
    <location>
        <begin position="360"/>
        <end position="374"/>
    </location>
</feature>
<name>A0A174RFL1_BACT4</name>
<protein>
    <recommendedName>
        <fullName evidence="5">DUF4906 domain-containing protein</fullName>
    </recommendedName>
</protein>
<evidence type="ECO:0000313" key="4">
    <source>
        <dbReference type="Proteomes" id="UP000095576"/>
    </source>
</evidence>
<evidence type="ECO:0000256" key="1">
    <source>
        <dbReference type="SAM" id="MobiDB-lite"/>
    </source>
</evidence>
<keyword evidence="2" id="KW-0812">Transmembrane</keyword>
<evidence type="ECO:0000256" key="2">
    <source>
        <dbReference type="SAM" id="Phobius"/>
    </source>
</evidence>
<evidence type="ECO:0008006" key="5">
    <source>
        <dbReference type="Google" id="ProtNLM"/>
    </source>
</evidence>
<proteinExistence type="predicted"/>
<evidence type="ECO:0000313" key="3">
    <source>
        <dbReference type="EMBL" id="CUP84194.1"/>
    </source>
</evidence>
<dbReference type="AlphaFoldDB" id="A0A174RFL1"/>
<gene>
    <name evidence="3" type="ORF">ERS852511_03380</name>
</gene>
<feature type="transmembrane region" description="Helical" evidence="2">
    <location>
        <begin position="20"/>
        <end position="39"/>
    </location>
</feature>
<feature type="region of interest" description="Disordered" evidence="1">
    <location>
        <begin position="360"/>
        <end position="393"/>
    </location>
</feature>